<dbReference type="GO" id="GO:0004930">
    <property type="term" value="F:G protein-coupled receptor activity"/>
    <property type="evidence" value="ECO:0007669"/>
    <property type="project" value="UniProtKB-KW"/>
</dbReference>
<dbReference type="OrthoDB" id="5955147at2759"/>
<dbReference type="SUPFAM" id="SSF81321">
    <property type="entry name" value="Family A G protein-coupled receptor-like"/>
    <property type="match status" value="1"/>
</dbReference>
<dbReference type="Proteomes" id="UP001152320">
    <property type="component" value="Chromosome 18"/>
</dbReference>
<evidence type="ECO:0000313" key="7">
    <source>
        <dbReference type="Proteomes" id="UP001152320"/>
    </source>
</evidence>
<dbReference type="AlphaFoldDB" id="A0A9Q1BH20"/>
<comment type="subcellular location">
    <subcellularLocation>
        <location evidence="1">Cell membrane</location>
        <topology evidence="1">Multi-pass membrane protein</topology>
    </subcellularLocation>
</comment>
<evidence type="ECO:0000313" key="6">
    <source>
        <dbReference type="EMBL" id="KAJ8024874.1"/>
    </source>
</evidence>
<keyword evidence="4" id="KW-0675">Receptor</keyword>
<evidence type="ECO:0000256" key="4">
    <source>
        <dbReference type="ARBA" id="ARBA00023170"/>
    </source>
</evidence>
<comment type="caution">
    <text evidence="6">The sequence shown here is derived from an EMBL/GenBank/DDBJ whole genome shotgun (WGS) entry which is preliminary data.</text>
</comment>
<dbReference type="GO" id="GO:0005886">
    <property type="term" value="C:plasma membrane"/>
    <property type="evidence" value="ECO:0007669"/>
    <property type="project" value="UniProtKB-SubCell"/>
</dbReference>
<name>A0A9Q1BH20_HOLLE</name>
<dbReference type="PANTHER" id="PTHR24228:SF72">
    <property type="entry name" value="G-PROTEIN COUPLED RECEPTORS FAMILY 1 PROFILE DOMAIN-CONTAINING PROTEIN"/>
    <property type="match status" value="1"/>
</dbReference>
<gene>
    <name evidence="6" type="ORF">HOLleu_34908</name>
</gene>
<keyword evidence="7" id="KW-1185">Reference proteome</keyword>
<dbReference type="Gene3D" id="1.20.1070.10">
    <property type="entry name" value="Rhodopsin 7-helix transmembrane proteins"/>
    <property type="match status" value="1"/>
</dbReference>
<evidence type="ECO:0000256" key="5">
    <source>
        <dbReference type="ARBA" id="ARBA00023224"/>
    </source>
</evidence>
<evidence type="ECO:0000256" key="3">
    <source>
        <dbReference type="ARBA" id="ARBA00023040"/>
    </source>
</evidence>
<keyword evidence="2" id="KW-1003">Cell membrane</keyword>
<sequence>MVTYTICLTPQIVSELTDAQPFIILHTKILVAFNSCLNPIIYGVNHPHFREVFKCIVFRRWKDIPKPVLKWMNNSRSKESVKESHSKLGSNVSLKFISRFHSQDVDITVGSRHCEKV</sequence>
<evidence type="ECO:0000256" key="2">
    <source>
        <dbReference type="ARBA" id="ARBA00022475"/>
    </source>
</evidence>
<reference evidence="6" key="1">
    <citation type="submission" date="2021-10" db="EMBL/GenBank/DDBJ databases">
        <title>Tropical sea cucumber genome reveals ecological adaptation and Cuvierian tubules defense mechanism.</title>
        <authorList>
            <person name="Chen T."/>
        </authorList>
    </citation>
    <scope>NUCLEOTIDE SEQUENCE</scope>
    <source>
        <strain evidence="6">Nanhai2018</strain>
        <tissue evidence="6">Muscle</tissue>
    </source>
</reference>
<keyword evidence="2" id="KW-0472">Membrane</keyword>
<evidence type="ECO:0000256" key="1">
    <source>
        <dbReference type="ARBA" id="ARBA00004651"/>
    </source>
</evidence>
<keyword evidence="3" id="KW-0297">G-protein coupled receptor</keyword>
<dbReference type="EMBL" id="JAIZAY010000018">
    <property type="protein sequence ID" value="KAJ8024874.1"/>
    <property type="molecule type" value="Genomic_DNA"/>
</dbReference>
<organism evidence="6 7">
    <name type="scientific">Holothuria leucospilota</name>
    <name type="common">Black long sea cucumber</name>
    <name type="synonym">Mertensiothuria leucospilota</name>
    <dbReference type="NCBI Taxonomy" id="206669"/>
    <lineage>
        <taxon>Eukaryota</taxon>
        <taxon>Metazoa</taxon>
        <taxon>Echinodermata</taxon>
        <taxon>Eleutherozoa</taxon>
        <taxon>Echinozoa</taxon>
        <taxon>Holothuroidea</taxon>
        <taxon>Aspidochirotacea</taxon>
        <taxon>Aspidochirotida</taxon>
        <taxon>Holothuriidae</taxon>
        <taxon>Holothuria</taxon>
    </lineage>
</organism>
<dbReference type="PANTHER" id="PTHR24228">
    <property type="entry name" value="B2 BRADYKININ RECEPTOR/ANGIOTENSIN II RECEPTOR"/>
    <property type="match status" value="1"/>
</dbReference>
<keyword evidence="5" id="KW-0807">Transducer</keyword>
<accession>A0A9Q1BH20</accession>
<protein>
    <submittedName>
        <fullName evidence="6">Uncharacterized protein</fullName>
    </submittedName>
</protein>
<proteinExistence type="predicted"/>